<keyword evidence="3" id="KW-0333">Golgi apparatus</keyword>
<dbReference type="PANTHER" id="PTHR11927:SF9">
    <property type="entry name" value="L-FUCOSYLTRANSFERASE"/>
    <property type="match status" value="1"/>
</dbReference>
<accession>A0A6A4XBW0</accession>
<dbReference type="CDD" id="cd11301">
    <property type="entry name" value="Fut1_Fut2_like"/>
    <property type="match status" value="1"/>
</dbReference>
<dbReference type="UniPathway" id="UPA00378"/>
<feature type="region of interest" description="Disordered" evidence="4">
    <location>
        <begin position="41"/>
        <end position="68"/>
    </location>
</feature>
<dbReference type="EC" id="2.4.1.-" evidence="3"/>
<keyword evidence="1 3" id="KW-0328">Glycosyltransferase</keyword>
<comment type="pathway">
    <text evidence="3">Protein modification; protein glycosylation.</text>
</comment>
<dbReference type="GO" id="GO:0005975">
    <property type="term" value="P:carbohydrate metabolic process"/>
    <property type="evidence" value="ECO:0007669"/>
    <property type="project" value="InterPro"/>
</dbReference>
<dbReference type="EMBL" id="VIIS01000144">
    <property type="protein sequence ID" value="KAF0312688.1"/>
    <property type="molecule type" value="Genomic_DNA"/>
</dbReference>
<proteinExistence type="inferred from homology"/>
<gene>
    <name evidence="5" type="primary">FUT2_3</name>
    <name evidence="5" type="ORF">FJT64_016598</name>
</gene>
<evidence type="ECO:0000256" key="2">
    <source>
        <dbReference type="ARBA" id="ARBA00022679"/>
    </source>
</evidence>
<feature type="compositionally biased region" description="Basic and acidic residues" evidence="4">
    <location>
        <begin position="41"/>
        <end position="59"/>
    </location>
</feature>
<sequence>MCALGHLRSWWLAVSRRRSITRLSLICTALLVVYALSKSRPQDSEGLHPSPEDEQRLERSTTPACPPPERLLSAAKGGRLGNIMFEYATLLAASHVLQRPVWLLPEMKDTLEKYFEPLSTPALPRECKYNWTEVRIDALIKNVSKDDEQSYLIGGYPTSVHLFHPIRDRVLREFTFRPELPLSADQRLAELAHQVNMTSPTFIGVHVRRTDYAQWLPKMVEGRLVDRDFLERALALMRSRHRDALFVVVSDDLEWCRRELVSRANSSDIVLAGDGVQSRPGADLALLAACNHSIITHGTFGFWGAYMSGGEVVKPTGYGQRKTGVENNVRRAGLNWTWIEAFTSQTTTEAVEIVGDRRNSKGTTAEPVIRH</sequence>
<evidence type="ECO:0000313" key="6">
    <source>
        <dbReference type="Proteomes" id="UP000440578"/>
    </source>
</evidence>
<reference evidence="5 6" key="1">
    <citation type="submission" date="2019-07" db="EMBL/GenBank/DDBJ databases">
        <title>Draft genome assembly of a fouling barnacle, Amphibalanus amphitrite (Darwin, 1854): The first reference genome for Thecostraca.</title>
        <authorList>
            <person name="Kim W."/>
        </authorList>
    </citation>
    <scope>NUCLEOTIDE SEQUENCE [LARGE SCALE GENOMIC DNA]</scope>
    <source>
        <strain evidence="5">SNU_AA5</strain>
        <tissue evidence="5">Soma without cirri and trophi</tissue>
    </source>
</reference>
<dbReference type="GO" id="GO:0032580">
    <property type="term" value="C:Golgi cisterna membrane"/>
    <property type="evidence" value="ECO:0007669"/>
    <property type="project" value="UniProtKB-SubCell"/>
</dbReference>
<dbReference type="Proteomes" id="UP000440578">
    <property type="component" value="Unassembled WGS sequence"/>
</dbReference>
<dbReference type="OrthoDB" id="10010525at2759"/>
<dbReference type="Pfam" id="PF01531">
    <property type="entry name" value="Glyco_transf_11"/>
    <property type="match status" value="1"/>
</dbReference>
<dbReference type="InterPro" id="IPR002516">
    <property type="entry name" value="Glyco_trans_11"/>
</dbReference>
<evidence type="ECO:0000256" key="1">
    <source>
        <dbReference type="ARBA" id="ARBA00022676"/>
    </source>
</evidence>
<keyword evidence="3" id="KW-0325">Glycoprotein</keyword>
<evidence type="ECO:0000313" key="5">
    <source>
        <dbReference type="EMBL" id="KAF0312688.1"/>
    </source>
</evidence>
<evidence type="ECO:0000256" key="3">
    <source>
        <dbReference type="RuleBase" id="RU363129"/>
    </source>
</evidence>
<name>A0A6A4XBW0_AMPAM</name>
<organism evidence="5 6">
    <name type="scientific">Amphibalanus amphitrite</name>
    <name type="common">Striped barnacle</name>
    <name type="synonym">Balanus amphitrite</name>
    <dbReference type="NCBI Taxonomy" id="1232801"/>
    <lineage>
        <taxon>Eukaryota</taxon>
        <taxon>Metazoa</taxon>
        <taxon>Ecdysozoa</taxon>
        <taxon>Arthropoda</taxon>
        <taxon>Crustacea</taxon>
        <taxon>Multicrustacea</taxon>
        <taxon>Cirripedia</taxon>
        <taxon>Thoracica</taxon>
        <taxon>Thoracicalcarea</taxon>
        <taxon>Balanomorpha</taxon>
        <taxon>Balanoidea</taxon>
        <taxon>Balanidae</taxon>
        <taxon>Amphibalaninae</taxon>
        <taxon>Amphibalanus</taxon>
    </lineage>
</organism>
<comment type="similarity">
    <text evidence="3">Belongs to the glycosyltransferase 11 family.</text>
</comment>
<protein>
    <recommendedName>
        <fullName evidence="3">L-Fucosyltransferase</fullName>
        <ecNumber evidence="3">2.4.1.-</ecNumber>
    </recommendedName>
</protein>
<keyword evidence="3" id="KW-0812">Transmembrane</keyword>
<dbReference type="AlphaFoldDB" id="A0A6A4XBW0"/>
<keyword evidence="2 3" id="KW-0808">Transferase</keyword>
<keyword evidence="6" id="KW-1185">Reference proteome</keyword>
<comment type="subcellular location">
    <subcellularLocation>
        <location evidence="3">Golgi apparatus</location>
        <location evidence="3">Golgi stack membrane</location>
        <topology evidence="3">Single-pass type II membrane protein</topology>
    </subcellularLocation>
</comment>
<keyword evidence="3" id="KW-0735">Signal-anchor</keyword>
<dbReference type="PANTHER" id="PTHR11927">
    <property type="entry name" value="GALACTOSIDE 2-L-FUCOSYLTRANSFERASE"/>
    <property type="match status" value="1"/>
</dbReference>
<evidence type="ECO:0000256" key="4">
    <source>
        <dbReference type="SAM" id="MobiDB-lite"/>
    </source>
</evidence>
<comment type="caution">
    <text evidence="5">The sequence shown here is derived from an EMBL/GenBank/DDBJ whole genome shotgun (WGS) entry which is preliminary data.</text>
</comment>
<dbReference type="GO" id="GO:0008107">
    <property type="term" value="F:galactoside 2-alpha-L-fucosyltransferase activity"/>
    <property type="evidence" value="ECO:0007669"/>
    <property type="project" value="InterPro"/>
</dbReference>